<gene>
    <name evidence="4" type="ORF">OKA104_LOCUS3045</name>
    <name evidence="3" type="ORF">VCS650_LOCUS19691</name>
</gene>
<sequence length="196" mass="22051">MQYQLFLLGFISHQFFSITNALSNHNQNNSLININLHQCNTNKTVINTTIMMIDPIFNSCNLTCCIENSSNVTSNLNTCQVTALSSTGVCLGRICYSGECDQFVSVTNLTYYRTILNDTALLNTIPSIPWSTLNNSMGTKWNLWKETGKYTITDYILILLLTTNISLIFVASSVIIKSISNAKMIAERKSRRYSLF</sequence>
<feature type="signal peptide" evidence="2">
    <location>
        <begin position="1"/>
        <end position="21"/>
    </location>
</feature>
<dbReference type="AlphaFoldDB" id="A0A818IZ01"/>
<feature type="transmembrane region" description="Helical" evidence="1">
    <location>
        <begin position="155"/>
        <end position="176"/>
    </location>
</feature>
<dbReference type="Proteomes" id="UP000663881">
    <property type="component" value="Unassembled WGS sequence"/>
</dbReference>
<name>A0A818IZ01_9BILA</name>
<comment type="caution">
    <text evidence="4">The sequence shown here is derived from an EMBL/GenBank/DDBJ whole genome shotgun (WGS) entry which is preliminary data.</text>
</comment>
<feature type="chain" id="PRO_5036233318" description="Glycoprotein" evidence="2">
    <location>
        <begin position="22"/>
        <end position="196"/>
    </location>
</feature>
<protein>
    <recommendedName>
        <fullName evidence="6">Glycoprotein</fullName>
    </recommendedName>
</protein>
<evidence type="ECO:0000313" key="5">
    <source>
        <dbReference type="Proteomes" id="UP000663881"/>
    </source>
</evidence>
<proteinExistence type="predicted"/>
<evidence type="ECO:0000313" key="4">
    <source>
        <dbReference type="EMBL" id="CAF3529811.1"/>
    </source>
</evidence>
<dbReference type="OrthoDB" id="10539550at2759"/>
<keyword evidence="2" id="KW-0732">Signal</keyword>
<accession>A0A818IZ01</accession>
<dbReference type="Proteomes" id="UP000663891">
    <property type="component" value="Unassembled WGS sequence"/>
</dbReference>
<keyword evidence="1" id="KW-0472">Membrane</keyword>
<dbReference type="EMBL" id="CAJOAY010000088">
    <property type="protein sequence ID" value="CAF3529811.1"/>
    <property type="molecule type" value="Genomic_DNA"/>
</dbReference>
<evidence type="ECO:0000256" key="2">
    <source>
        <dbReference type="SAM" id="SignalP"/>
    </source>
</evidence>
<evidence type="ECO:0000313" key="3">
    <source>
        <dbReference type="EMBL" id="CAF1093488.1"/>
    </source>
</evidence>
<reference evidence="4" key="1">
    <citation type="submission" date="2021-02" db="EMBL/GenBank/DDBJ databases">
        <authorList>
            <person name="Nowell W R."/>
        </authorList>
    </citation>
    <scope>NUCLEOTIDE SEQUENCE</scope>
</reference>
<dbReference type="EMBL" id="CAJNON010000198">
    <property type="protein sequence ID" value="CAF1093488.1"/>
    <property type="molecule type" value="Genomic_DNA"/>
</dbReference>
<keyword evidence="1" id="KW-0812">Transmembrane</keyword>
<evidence type="ECO:0008006" key="6">
    <source>
        <dbReference type="Google" id="ProtNLM"/>
    </source>
</evidence>
<organism evidence="4 5">
    <name type="scientific">Adineta steineri</name>
    <dbReference type="NCBI Taxonomy" id="433720"/>
    <lineage>
        <taxon>Eukaryota</taxon>
        <taxon>Metazoa</taxon>
        <taxon>Spiralia</taxon>
        <taxon>Gnathifera</taxon>
        <taxon>Rotifera</taxon>
        <taxon>Eurotatoria</taxon>
        <taxon>Bdelloidea</taxon>
        <taxon>Adinetida</taxon>
        <taxon>Adinetidae</taxon>
        <taxon>Adineta</taxon>
    </lineage>
</organism>
<keyword evidence="1" id="KW-1133">Transmembrane helix</keyword>
<evidence type="ECO:0000256" key="1">
    <source>
        <dbReference type="SAM" id="Phobius"/>
    </source>
</evidence>